<protein>
    <submittedName>
        <fullName evidence="1">Uncharacterized protein</fullName>
    </submittedName>
</protein>
<accession>A0A8H5ZAS0</accession>
<dbReference type="Proteomes" id="UP000624244">
    <property type="component" value="Unassembled WGS sequence"/>
</dbReference>
<dbReference type="AlphaFoldDB" id="A0A8H5ZAS0"/>
<dbReference type="EMBL" id="WNKQ01000017">
    <property type="protein sequence ID" value="KAF5845935.1"/>
    <property type="molecule type" value="Genomic_DNA"/>
</dbReference>
<evidence type="ECO:0000313" key="1">
    <source>
        <dbReference type="EMBL" id="KAF5845935.1"/>
    </source>
</evidence>
<name>A0A8H5ZAS0_COCSA</name>
<reference evidence="1" key="1">
    <citation type="submission" date="2019-11" db="EMBL/GenBank/DDBJ databases">
        <title>Bipolaris sorokiniana Genome sequencing.</title>
        <authorList>
            <person name="Wang H."/>
        </authorList>
    </citation>
    <scope>NUCLEOTIDE SEQUENCE</scope>
</reference>
<evidence type="ECO:0000313" key="2">
    <source>
        <dbReference type="Proteomes" id="UP000624244"/>
    </source>
</evidence>
<comment type="caution">
    <text evidence="1">The sequence shown here is derived from an EMBL/GenBank/DDBJ whole genome shotgun (WGS) entry which is preliminary data.</text>
</comment>
<proteinExistence type="predicted"/>
<sequence length="83" mass="9267">MGSYLQRARQPGSMETFSSTHLTPSRFVAVYGAFKLWPSHPEAVLGMGLAYRVGLVHGIASREIRDIWPKLKLLSVSVDRLKP</sequence>
<organism evidence="1 2">
    <name type="scientific">Cochliobolus sativus</name>
    <name type="common">Common root rot and spot blotch fungus</name>
    <name type="synonym">Bipolaris sorokiniana</name>
    <dbReference type="NCBI Taxonomy" id="45130"/>
    <lineage>
        <taxon>Eukaryota</taxon>
        <taxon>Fungi</taxon>
        <taxon>Dikarya</taxon>
        <taxon>Ascomycota</taxon>
        <taxon>Pezizomycotina</taxon>
        <taxon>Dothideomycetes</taxon>
        <taxon>Pleosporomycetidae</taxon>
        <taxon>Pleosporales</taxon>
        <taxon>Pleosporineae</taxon>
        <taxon>Pleosporaceae</taxon>
        <taxon>Bipolaris</taxon>
    </lineage>
</organism>
<gene>
    <name evidence="1" type="ORF">GGP41_008426</name>
</gene>